<dbReference type="Gene3D" id="1.20.58.60">
    <property type="match status" value="1"/>
</dbReference>
<evidence type="ECO:0000256" key="9">
    <source>
        <dbReference type="SAM" id="MobiDB-lite"/>
    </source>
</evidence>
<dbReference type="GO" id="GO:0019904">
    <property type="term" value="F:protein domain specific binding"/>
    <property type="evidence" value="ECO:0000266"/>
    <property type="project" value="RGD"/>
</dbReference>
<comment type="subunit">
    <text evidence="7">Interacts with CNTLN; the interaction recruits CEP68 to the centrosome. Interacts with the SCF(FBXW11) complex which contains SKP1, CUL1 and FBXW11; the interaction is probably mediated by FBXW11 and the complex also contains CDK5RAP2 and PCNT. Also interacts with F-box protein BTRC. Interacts with serine/threonine-protein kinase PLK1; the interaction leads to phosphorylation of CEP68 and its subsequent degradation. Interacts with NEK2; the interaction leads to phosphorylation of CEP68.</text>
</comment>
<dbReference type="KEGG" id="rno:289822"/>
<dbReference type="OMA" id="WDRGWPL"/>
<reference evidence="10" key="3">
    <citation type="submission" date="2025-08" db="UniProtKB">
        <authorList>
            <consortium name="Ensembl"/>
        </authorList>
    </citation>
    <scope>IDENTIFICATION</scope>
    <source>
        <strain evidence="10">Brown Norway</strain>
    </source>
</reference>
<dbReference type="GO" id="GO:0005813">
    <property type="term" value="C:centrosome"/>
    <property type="evidence" value="ECO:0000266"/>
    <property type="project" value="RGD"/>
</dbReference>
<evidence type="ECO:0000256" key="3">
    <source>
        <dbReference type="ARBA" id="ARBA00022553"/>
    </source>
</evidence>
<dbReference type="HOGENOM" id="CLU_370860_0_0_1"/>
<dbReference type="InParanoid" id="D3ZZ61"/>
<evidence type="ECO:0000256" key="5">
    <source>
        <dbReference type="ARBA" id="ARBA00023212"/>
    </source>
</evidence>
<dbReference type="GO" id="GO:0036064">
    <property type="term" value="C:ciliary basal body"/>
    <property type="evidence" value="ECO:0000266"/>
    <property type="project" value="RGD"/>
</dbReference>
<feature type="region of interest" description="Disordered" evidence="9">
    <location>
        <begin position="1"/>
        <end position="48"/>
    </location>
</feature>
<dbReference type="PhosphoSitePlus" id="D3ZZ61"/>
<keyword evidence="11" id="KW-1185">Reference proteome</keyword>
<dbReference type="FunCoup" id="D3ZZ61">
    <property type="interactions" value="2220"/>
</dbReference>
<feature type="region of interest" description="Disordered" evidence="9">
    <location>
        <begin position="69"/>
        <end position="107"/>
    </location>
</feature>
<evidence type="ECO:0000313" key="12">
    <source>
        <dbReference type="RGD" id="1309101"/>
    </source>
</evidence>
<gene>
    <name evidence="10 12" type="primary">Cep68</name>
</gene>
<comment type="function">
    <text evidence="6">Involved in maintenance of centrosome cohesion, probably as part of a linker structure which prevents centrosome splitting. Required for localization of CDK5RAP2 to the centrosome during interphase. Contributes to CROCC/rootletin filament formation.</text>
</comment>
<evidence type="ECO:0000256" key="6">
    <source>
        <dbReference type="ARBA" id="ARBA00060188"/>
    </source>
</evidence>
<dbReference type="CTD" id="23177"/>
<evidence type="ECO:0007829" key="13">
    <source>
        <dbReference type="PubMed" id="22673903"/>
    </source>
</evidence>
<keyword evidence="2" id="KW-0963">Cytoplasm</keyword>
<feature type="compositionally biased region" description="Basic and acidic residues" evidence="9">
    <location>
        <begin position="420"/>
        <end position="437"/>
    </location>
</feature>
<comment type="subcellular location">
    <subcellularLocation>
        <location evidence="1">Cytoplasm</location>
        <location evidence="1">Cytoskeleton</location>
        <location evidence="1">Microtubule organizing center</location>
        <location evidence="1">Centrosome</location>
    </subcellularLocation>
</comment>
<dbReference type="GO" id="GO:0005654">
    <property type="term" value="C:nucleoplasm"/>
    <property type="evidence" value="ECO:0000266"/>
    <property type="project" value="RGD"/>
</dbReference>
<protein>
    <recommendedName>
        <fullName evidence="8">Centrosomal protein of 68 kDa</fullName>
    </recommendedName>
</protein>
<evidence type="ECO:0000313" key="11">
    <source>
        <dbReference type="Proteomes" id="UP000002494"/>
    </source>
</evidence>
<dbReference type="RefSeq" id="NP_001414236.1">
    <property type="nucleotide sequence ID" value="NM_001427307.1"/>
</dbReference>
<dbReference type="GO" id="GO:0005829">
    <property type="term" value="C:cytosol"/>
    <property type="evidence" value="ECO:0000266"/>
    <property type="project" value="RGD"/>
</dbReference>
<dbReference type="AGR" id="RGD:1309101"/>
<dbReference type="iPTMnet" id="D3ZZ61"/>
<proteinExistence type="evidence at protein level"/>
<dbReference type="GO" id="GO:0030054">
    <property type="term" value="C:cell junction"/>
    <property type="evidence" value="ECO:0000266"/>
    <property type="project" value="RGD"/>
</dbReference>
<reference evidence="10" key="4">
    <citation type="submission" date="2025-09" db="UniProtKB">
        <authorList>
            <consortium name="Ensembl"/>
        </authorList>
    </citation>
    <scope>IDENTIFICATION</scope>
    <source>
        <strain evidence="10">Brown Norway</strain>
    </source>
</reference>
<evidence type="ECO:0000256" key="4">
    <source>
        <dbReference type="ARBA" id="ARBA00022843"/>
    </source>
</evidence>
<dbReference type="GO" id="GO:0034451">
    <property type="term" value="C:centriolar satellite"/>
    <property type="evidence" value="ECO:0000266"/>
    <property type="project" value="RGD"/>
</dbReference>
<feature type="region of interest" description="Disordered" evidence="9">
    <location>
        <begin position="400"/>
        <end position="454"/>
    </location>
</feature>
<dbReference type="Proteomes" id="UP000002494">
    <property type="component" value="Chromosome 14"/>
</dbReference>
<keyword evidence="3" id="KW-0597">Phosphoprotein</keyword>
<keyword evidence="5" id="KW-0206">Cytoskeleton</keyword>
<dbReference type="RGD" id="1309101">
    <property type="gene designation" value="Cep68"/>
</dbReference>
<reference evidence="10" key="2">
    <citation type="submission" date="2024-01" db="EMBL/GenBank/DDBJ databases">
        <title>GRCr8: a new rat reference genome assembly contstructed from accurate long reads and long range scaffolding.</title>
        <authorList>
            <person name="Doris P.A."/>
            <person name="Kalbfleisch T."/>
            <person name="Li K."/>
            <person name="Howe K."/>
            <person name="Wood J."/>
        </authorList>
    </citation>
    <scope>NUCLEOTIDE SEQUENCE [LARGE SCALE GENOMIC DNA]</scope>
    <source>
        <strain evidence="10">Brown Norway</strain>
    </source>
</reference>
<dbReference type="PhylomeDB" id="D3ZZ61"/>
<dbReference type="STRING" id="10116.ENSRNOP00000035901"/>
<dbReference type="SMR" id="D3ZZ61"/>
<evidence type="ECO:0000256" key="7">
    <source>
        <dbReference type="ARBA" id="ARBA00061752"/>
    </source>
</evidence>
<dbReference type="GO" id="GO:0019901">
    <property type="term" value="F:protein kinase binding"/>
    <property type="evidence" value="ECO:0000266"/>
    <property type="project" value="RGD"/>
</dbReference>
<dbReference type="eggNOG" id="ENOG502RK93">
    <property type="taxonomic scope" value="Eukaryota"/>
</dbReference>
<dbReference type="GO" id="GO:0010457">
    <property type="term" value="P:centriole-centriole cohesion"/>
    <property type="evidence" value="ECO:0000266"/>
    <property type="project" value="RGD"/>
</dbReference>
<dbReference type="GeneID" id="289822"/>
<dbReference type="Ensembl" id="ENSRNOT00000039523.8">
    <property type="protein sequence ID" value="ENSRNOP00000035901.4"/>
    <property type="gene ID" value="ENSRNOG00000027282.8"/>
</dbReference>
<name>D3ZZ61_RAT</name>
<evidence type="ECO:0000313" key="10">
    <source>
        <dbReference type="Ensembl" id="ENSRNOP00000035901.4"/>
    </source>
</evidence>
<accession>D3ZZ61</accession>
<dbReference type="FunFam" id="1.20.58.60:FF:000296">
    <property type="entry name" value="centrosomal protein of 68 kDa"/>
    <property type="match status" value="1"/>
</dbReference>
<keyword evidence="4" id="KW-0832">Ubl conjugation</keyword>
<organism evidence="10 11">
    <name type="scientific">Rattus norvegicus</name>
    <name type="common">Rat</name>
    <dbReference type="NCBI Taxonomy" id="10116"/>
    <lineage>
        <taxon>Eukaryota</taxon>
        <taxon>Metazoa</taxon>
        <taxon>Chordata</taxon>
        <taxon>Craniata</taxon>
        <taxon>Vertebrata</taxon>
        <taxon>Euteleostomi</taxon>
        <taxon>Mammalia</taxon>
        <taxon>Eutheria</taxon>
        <taxon>Euarchontoglires</taxon>
        <taxon>Glires</taxon>
        <taxon>Rodentia</taxon>
        <taxon>Myomorpha</taxon>
        <taxon>Muroidea</taxon>
        <taxon>Muridae</taxon>
        <taxon>Murinae</taxon>
        <taxon>Rattus</taxon>
    </lineage>
</organism>
<sequence>MSLGEDEAETKVSVNTEVPSCGRWDSGNLLSPGQEPEHLEVQGGPQWRAEADPGCISGVFLSQTYTASKEPVAGRSEPPLSGPLPSASVGTGELLHPMGSQMEENKPPASRDLLPAIKVLGTITVCSGREADSEDFQPAVAPSQVLGLGQQPHISGLPLLSQWKPTVSPGAPQLSSRSISVSSVGSSLQDHLDKAEPQSGSFAHISSQELTVPQAAHSVVGAGSPFQWSTQPVASGGDATGLGKRHLSFQAEYWACVLPNSLPPSPNRHSPLWNPNKEYEDLLDYTYPLRPGPQLPKQLESHVLADPVMQDSGVDLDSFSVSPASTLKSPTNVSHNCSSAEVPTLPLSGAREPCLERWPLGVSQKQGGASLASWNQLASTPRTPGTEGASWENREAALRGTTEDYLPRGKNASAGSPQLKTKEKGPPFPRGEREKTGRQSAGCPACVKPEWPSEEEIGSDEEYLALPSRLTQVSSLVSYSGARPTYVNPPTGAAEGHRSLQVSDSDEPASPTLDSSQRQHPSGTTFQGPVGQSPCFGHSVQPQDSRGKSRLMSSQTLGVSAKQLKTHPSSKAVSDKWLLSEPVAGEKLPRRIEEQEKASLLQCVQTFCCQLEELICWLYNVTDVADLSAPPRASLTGLKSSLQLYRQFKKDIDEHQSLTESVLEKGEILLQCLLDNTPVLKDVLVRIAEQSGELESRADHLYDSILASLDKLAGCTLIPDNKPRAAAEHLHEGP</sequence>
<dbReference type="GO" id="GO:0007098">
    <property type="term" value="P:centrosome cycle"/>
    <property type="evidence" value="ECO:0000266"/>
    <property type="project" value="RGD"/>
</dbReference>
<evidence type="ECO:0000256" key="2">
    <source>
        <dbReference type="ARBA" id="ARBA00022490"/>
    </source>
</evidence>
<feature type="region of interest" description="Disordered" evidence="9">
    <location>
        <begin position="487"/>
        <end position="573"/>
    </location>
</feature>
<evidence type="ECO:0000256" key="8">
    <source>
        <dbReference type="ARBA" id="ARBA00067658"/>
    </source>
</evidence>
<dbReference type="Bgee" id="ENSRNOG00000027282">
    <property type="expression patterns" value="Expressed in skeletal muscle tissue and 19 other cell types or tissues"/>
</dbReference>
<dbReference type="SUPFAM" id="SSF46966">
    <property type="entry name" value="Spectrin repeat"/>
    <property type="match status" value="1"/>
</dbReference>
<dbReference type="UCSC" id="RGD:1309101">
    <property type="organism name" value="rat"/>
</dbReference>
<dbReference type="PaxDb" id="10116-ENSRNOP00000035901"/>
<dbReference type="GeneTree" id="ENSGT00810000125473"/>
<feature type="compositionally biased region" description="Polar residues" evidence="9">
    <location>
        <begin position="512"/>
        <end position="527"/>
    </location>
</feature>
<reference evidence="13" key="1">
    <citation type="journal article" date="2012" name="Nat. Commun.">
        <title>Quantitative maps of protein phosphorylation sites across 14 different rat organs and tissues.</title>
        <authorList>
            <person name="Lundby A."/>
            <person name="Secher A."/>
            <person name="Lage K."/>
            <person name="Nordsborg N.B."/>
            <person name="Dmytriyev A."/>
            <person name="Lundby C."/>
            <person name="Olsen J.V."/>
        </authorList>
    </citation>
    <scope>IDENTIFICATION BY MASS SPECTROMETRY [LARGE SCALE ANALYSIS]</scope>
</reference>
<evidence type="ECO:0000256" key="1">
    <source>
        <dbReference type="ARBA" id="ARBA00004300"/>
    </source>
</evidence>
<dbReference type="AlphaFoldDB" id="D3ZZ61"/>